<name>C5M0I0_PERM5</name>
<dbReference type="PANTHER" id="PTHR43788:SF8">
    <property type="entry name" value="DNA-BINDING PROTEIN SMUBP-2"/>
    <property type="match status" value="1"/>
</dbReference>
<dbReference type="GO" id="GO:0043139">
    <property type="term" value="F:5'-3' DNA helicase activity"/>
    <property type="evidence" value="ECO:0007669"/>
    <property type="project" value="TreeGrafter"/>
</dbReference>
<accession>C5M0I0</accession>
<evidence type="ECO:0000313" key="2">
    <source>
        <dbReference type="Proteomes" id="UP000007800"/>
    </source>
</evidence>
<dbReference type="PANTHER" id="PTHR43788">
    <property type="entry name" value="DNA2/NAM7 HELICASE FAMILY MEMBER"/>
    <property type="match status" value="1"/>
</dbReference>
<dbReference type="OrthoDB" id="6513042at2759"/>
<feature type="non-terminal residue" evidence="1">
    <location>
        <position position="126"/>
    </location>
</feature>
<dbReference type="GeneID" id="9055182"/>
<dbReference type="InParanoid" id="C5M0I0"/>
<gene>
    <name evidence="1" type="ORF">Pmar_PMAR004020</name>
</gene>
<dbReference type="Gene3D" id="3.40.50.300">
    <property type="entry name" value="P-loop containing nucleotide triphosphate hydrolases"/>
    <property type="match status" value="1"/>
</dbReference>
<evidence type="ECO:0000313" key="1">
    <source>
        <dbReference type="EMBL" id="EEQ97515.1"/>
    </source>
</evidence>
<feature type="non-terminal residue" evidence="1">
    <location>
        <position position="1"/>
    </location>
</feature>
<dbReference type="EMBL" id="GG687104">
    <property type="protein sequence ID" value="EEQ97515.1"/>
    <property type="molecule type" value="Genomic_DNA"/>
</dbReference>
<dbReference type="AlphaFoldDB" id="C5M0I0"/>
<reference evidence="1 2" key="1">
    <citation type="submission" date="2008-07" db="EMBL/GenBank/DDBJ databases">
        <authorList>
            <person name="El-Sayed N."/>
            <person name="Caler E."/>
            <person name="Inman J."/>
            <person name="Amedeo P."/>
            <person name="Hass B."/>
            <person name="Wortman J."/>
        </authorList>
    </citation>
    <scope>NUCLEOTIDE SEQUENCE [LARGE SCALE GENOMIC DNA]</scope>
    <source>
        <strain evidence="2">ATCC 50983 / TXsc</strain>
    </source>
</reference>
<sequence length="126" mass="13993">VVTQYTSPIRGPILPSMAPIIVLQHSSCSPPQRRGGLMRRTTTSDMGPGDSLYHPGEADIVVRLVERLSRRTKDICVICMYKAMVQEMKDRHQLYHISASGTFISDPQRANVAISRGKDHLVVVGH</sequence>
<organism evidence="2">
    <name type="scientific">Perkinsus marinus (strain ATCC 50983 / TXsc)</name>
    <dbReference type="NCBI Taxonomy" id="423536"/>
    <lineage>
        <taxon>Eukaryota</taxon>
        <taxon>Sar</taxon>
        <taxon>Alveolata</taxon>
        <taxon>Perkinsozoa</taxon>
        <taxon>Perkinsea</taxon>
        <taxon>Perkinsida</taxon>
        <taxon>Perkinsidae</taxon>
        <taxon>Perkinsus</taxon>
    </lineage>
</organism>
<dbReference type="InterPro" id="IPR027417">
    <property type="entry name" value="P-loop_NTPase"/>
</dbReference>
<dbReference type="RefSeq" id="XP_002764798.1">
    <property type="nucleotide sequence ID" value="XM_002764752.1"/>
</dbReference>
<protein>
    <recommendedName>
        <fullName evidence="3">DNA2/NAM7 helicase-like C-terminal domain-containing protein</fullName>
    </recommendedName>
</protein>
<keyword evidence="2" id="KW-1185">Reference proteome</keyword>
<dbReference type="InterPro" id="IPR050534">
    <property type="entry name" value="Coronavir_polyprotein_1ab"/>
</dbReference>
<dbReference type="Proteomes" id="UP000007800">
    <property type="component" value="Unassembled WGS sequence"/>
</dbReference>
<evidence type="ECO:0008006" key="3">
    <source>
        <dbReference type="Google" id="ProtNLM"/>
    </source>
</evidence>
<proteinExistence type="predicted"/>